<gene>
    <name evidence="1" type="ORF">H5410_021707</name>
</gene>
<dbReference type="AlphaFoldDB" id="A0A9J5ZCP8"/>
<dbReference type="EMBL" id="JACXVP010000004">
    <property type="protein sequence ID" value="KAG5610426.1"/>
    <property type="molecule type" value="Genomic_DNA"/>
</dbReference>
<protein>
    <submittedName>
        <fullName evidence="1">Uncharacterized protein</fullName>
    </submittedName>
</protein>
<reference evidence="1 2" key="1">
    <citation type="submission" date="2020-09" db="EMBL/GenBank/DDBJ databases">
        <title>De no assembly of potato wild relative species, Solanum commersonii.</title>
        <authorList>
            <person name="Cho K."/>
        </authorList>
    </citation>
    <scope>NUCLEOTIDE SEQUENCE [LARGE SCALE GENOMIC DNA]</scope>
    <source>
        <strain evidence="1">LZ3.2</strain>
        <tissue evidence="1">Leaf</tissue>
    </source>
</reference>
<proteinExistence type="predicted"/>
<evidence type="ECO:0000313" key="1">
    <source>
        <dbReference type="EMBL" id="KAG5610426.1"/>
    </source>
</evidence>
<comment type="caution">
    <text evidence="1">The sequence shown here is derived from an EMBL/GenBank/DDBJ whole genome shotgun (WGS) entry which is preliminary data.</text>
</comment>
<evidence type="ECO:0000313" key="2">
    <source>
        <dbReference type="Proteomes" id="UP000824120"/>
    </source>
</evidence>
<organism evidence="1 2">
    <name type="scientific">Solanum commersonii</name>
    <name type="common">Commerson's wild potato</name>
    <name type="synonym">Commerson's nightshade</name>
    <dbReference type="NCBI Taxonomy" id="4109"/>
    <lineage>
        <taxon>Eukaryota</taxon>
        <taxon>Viridiplantae</taxon>
        <taxon>Streptophyta</taxon>
        <taxon>Embryophyta</taxon>
        <taxon>Tracheophyta</taxon>
        <taxon>Spermatophyta</taxon>
        <taxon>Magnoliopsida</taxon>
        <taxon>eudicotyledons</taxon>
        <taxon>Gunneridae</taxon>
        <taxon>Pentapetalae</taxon>
        <taxon>asterids</taxon>
        <taxon>lamiids</taxon>
        <taxon>Solanales</taxon>
        <taxon>Solanaceae</taxon>
        <taxon>Solanoideae</taxon>
        <taxon>Solaneae</taxon>
        <taxon>Solanum</taxon>
    </lineage>
</organism>
<dbReference type="Proteomes" id="UP000824120">
    <property type="component" value="Chromosome 4"/>
</dbReference>
<accession>A0A9J5ZCP8</accession>
<sequence>MIYFNSRELRKADMDEVQRWILSLLKPEERPTTRALKKYQVSVPRSKLYTDQEQEIEVQMKEESNAETQALPLIPDLLTFDEPSEVFLQRLGIYDTTVMTFTASEIESYMDANENNLIEGKRFIVVPEVPEAIIVPGSVKVKRIGNVMIKSVIVRVAPLHHSIIKSTTTYLLKVRSKMDRNNWMIHMISQFMRMNSMGEKHEGREVEIVGNKDGGFVPVERELNIKGEYDI</sequence>
<name>A0A9J5ZCP8_SOLCO</name>
<keyword evidence="2" id="KW-1185">Reference proteome</keyword>